<dbReference type="Gene3D" id="3.40.190.10">
    <property type="entry name" value="Periplasmic binding protein-like II"/>
    <property type="match status" value="1"/>
</dbReference>
<keyword evidence="3" id="KW-1185">Reference proteome</keyword>
<gene>
    <name evidence="2" type="ORF">JKL49_06900</name>
</gene>
<dbReference type="PANTHER" id="PTHR42928:SF3">
    <property type="entry name" value="UPF0065 PROTEIN YFLP"/>
    <property type="match status" value="1"/>
</dbReference>
<evidence type="ECO:0000313" key="3">
    <source>
        <dbReference type="Proteomes" id="UP000622580"/>
    </source>
</evidence>
<dbReference type="Gene3D" id="3.40.190.150">
    <property type="entry name" value="Bordetella uptake gene, domain 1"/>
    <property type="match status" value="1"/>
</dbReference>
<dbReference type="InterPro" id="IPR042100">
    <property type="entry name" value="Bug_dom1"/>
</dbReference>
<dbReference type="AlphaFoldDB" id="A0A941CYS8"/>
<dbReference type="EMBL" id="JAGSGD010000001">
    <property type="protein sequence ID" value="MBR7619115.1"/>
    <property type="molecule type" value="Genomic_DNA"/>
</dbReference>
<reference evidence="2" key="1">
    <citation type="submission" date="2021-04" db="EMBL/GenBank/DDBJ databases">
        <title>Draft genome assembly of strain Phenylobacterium sp. 20VBR1 using MiniION and Illumina platforms.</title>
        <authorList>
            <person name="Thomas F.A."/>
            <person name="Krishnan K.P."/>
            <person name="Sinha R.K."/>
        </authorList>
    </citation>
    <scope>NUCLEOTIDE SEQUENCE</scope>
    <source>
        <strain evidence="2">20VBR1</strain>
    </source>
</reference>
<dbReference type="InterPro" id="IPR005064">
    <property type="entry name" value="BUG"/>
</dbReference>
<dbReference type="Proteomes" id="UP000622580">
    <property type="component" value="Unassembled WGS sequence"/>
</dbReference>
<evidence type="ECO:0000256" key="1">
    <source>
        <dbReference type="ARBA" id="ARBA00006987"/>
    </source>
</evidence>
<proteinExistence type="inferred from homology"/>
<evidence type="ECO:0008006" key="4">
    <source>
        <dbReference type="Google" id="ProtNLM"/>
    </source>
</evidence>
<sequence length="334" mass="34775">MIAASWPTTVTRRNAIALGAVAGLAACRPSLPPVTLIVGAAPGAGNDGFTRLVAAHLQRLGGRSIRVENEPRAGGKLAARRLATSAADGSVVGFLTPSLIYESLLGQGGEGLDLTQFAWLGSIGADHRVLLVNRQSGVTGFDQVLTRPKPLIIAAATVSSPNYVEPMIINHLTGSRLRAVPGYDGGARNLAVLSGEVDGAVGGLDSLATMLQSGARVVLRLNDLAIGAGDRVPSLASIARGRDRVPLLDLIESFAALGRMFALPPGAPHAIRADWQAQLKRVVADPRFRADAAGRGYPMEEVSGEQVAATLRRLLDRSTRTVSALRRAMAASPA</sequence>
<dbReference type="RefSeq" id="WP_215339264.1">
    <property type="nucleotide sequence ID" value="NZ_JAGSGD010000001.1"/>
</dbReference>
<accession>A0A941CYS8</accession>
<comment type="similarity">
    <text evidence="1">Belongs to the UPF0065 (bug) family.</text>
</comment>
<evidence type="ECO:0000313" key="2">
    <source>
        <dbReference type="EMBL" id="MBR7619115.1"/>
    </source>
</evidence>
<name>A0A941CYS8_9CAUL</name>
<organism evidence="2 3">
    <name type="scientific">Phenylobacterium glaciei</name>
    <dbReference type="NCBI Taxonomy" id="2803784"/>
    <lineage>
        <taxon>Bacteria</taxon>
        <taxon>Pseudomonadati</taxon>
        <taxon>Pseudomonadota</taxon>
        <taxon>Alphaproteobacteria</taxon>
        <taxon>Caulobacterales</taxon>
        <taxon>Caulobacteraceae</taxon>
        <taxon>Phenylobacterium</taxon>
    </lineage>
</organism>
<dbReference type="PANTHER" id="PTHR42928">
    <property type="entry name" value="TRICARBOXYLATE-BINDING PROTEIN"/>
    <property type="match status" value="1"/>
</dbReference>
<comment type="caution">
    <text evidence="2">The sequence shown here is derived from an EMBL/GenBank/DDBJ whole genome shotgun (WGS) entry which is preliminary data.</text>
</comment>
<protein>
    <recommendedName>
        <fullName evidence="4">Tripartite tricarboxylate transporter substrate binding protein</fullName>
    </recommendedName>
</protein>